<proteinExistence type="predicted"/>
<evidence type="ECO:0000256" key="1">
    <source>
        <dbReference type="SAM" id="MobiDB-lite"/>
    </source>
</evidence>
<comment type="caution">
    <text evidence="2">The sequence shown here is derived from an EMBL/GenBank/DDBJ whole genome shotgun (WGS) entry which is preliminary data.</text>
</comment>
<keyword evidence="3" id="KW-1185">Reference proteome</keyword>
<dbReference type="EMBL" id="JANRMI010000002">
    <property type="protein sequence ID" value="MDG0816487.1"/>
    <property type="molecule type" value="Genomic_DNA"/>
</dbReference>
<organism evidence="2 3">
    <name type="scientific">Bdellovibrio svalbardensis</name>
    <dbReference type="NCBI Taxonomy" id="2972972"/>
    <lineage>
        <taxon>Bacteria</taxon>
        <taxon>Pseudomonadati</taxon>
        <taxon>Bdellovibrionota</taxon>
        <taxon>Bdellovibrionia</taxon>
        <taxon>Bdellovibrionales</taxon>
        <taxon>Pseudobdellovibrionaceae</taxon>
        <taxon>Bdellovibrio</taxon>
    </lineage>
</organism>
<evidence type="ECO:0000313" key="2">
    <source>
        <dbReference type="EMBL" id="MDG0816487.1"/>
    </source>
</evidence>
<feature type="region of interest" description="Disordered" evidence="1">
    <location>
        <begin position="28"/>
        <end position="52"/>
    </location>
</feature>
<evidence type="ECO:0000313" key="3">
    <source>
        <dbReference type="Proteomes" id="UP001152321"/>
    </source>
</evidence>
<protein>
    <submittedName>
        <fullName evidence="2">Uncharacterized protein</fullName>
    </submittedName>
</protein>
<dbReference type="RefSeq" id="WP_277577966.1">
    <property type="nucleotide sequence ID" value="NZ_JANRMI010000002.1"/>
</dbReference>
<dbReference type="Proteomes" id="UP001152321">
    <property type="component" value="Unassembled WGS sequence"/>
</dbReference>
<sequence length="258" mass="27964">MGIIIFLISISFARESLFRATPRTEVSVPSARGNEVAQKPVPKQPPRKAVSTSVRGNLDKEILVISKYKVEDSAEITPKERVGLKFKGLRVGEVLSAEITEEVTVYPDSKTPVRATVSSGKLKGAILVGEATLEKNSKKVLINFKQIRQNKGEDLYQLAGYSLIEGEYHSNEKKFFIAEFLSAAAAGIADASINRSQNVLGNYVEEPSLDTTGKKALGAALNKSAERLAEKQRSAPEFTVVGEVTGISILITDQPSTL</sequence>
<name>A0ABT6DHZ9_9BACT</name>
<reference evidence="2" key="1">
    <citation type="submission" date="2022-08" db="EMBL/GenBank/DDBJ databases">
        <title>Novel Bdellovibrio Species Isolated from Svalbard: Designation Bdellovibrio svalbardensis.</title>
        <authorList>
            <person name="Mitchell R.J."/>
            <person name="Choi S.Y."/>
        </authorList>
    </citation>
    <scope>NUCLEOTIDE SEQUENCE</scope>
    <source>
        <strain evidence="2">PAP01</strain>
    </source>
</reference>
<gene>
    <name evidence="2" type="ORF">NWE73_08940</name>
</gene>
<accession>A0ABT6DHZ9</accession>